<dbReference type="EMBL" id="MJBS01000029">
    <property type="protein sequence ID" value="OHF00268.1"/>
    <property type="molecule type" value="Genomic_DNA"/>
</dbReference>
<accession>A0A1G4BFZ1</accession>
<dbReference type="OrthoDB" id="61113at2759"/>
<dbReference type="GeneID" id="34557614"/>
<keyword evidence="3" id="KW-1185">Reference proteome</keyword>
<comment type="caution">
    <text evidence="2">The sequence shown here is derived from an EMBL/GenBank/DDBJ whole genome shotgun (WGS) entry which is preliminary data.</text>
</comment>
<evidence type="ECO:0000313" key="3">
    <source>
        <dbReference type="Proteomes" id="UP000176998"/>
    </source>
</evidence>
<evidence type="ECO:0000313" key="2">
    <source>
        <dbReference type="EMBL" id="OHF00268.1"/>
    </source>
</evidence>
<gene>
    <name evidence="2" type="ORF">CORC01_04457</name>
</gene>
<evidence type="ECO:0000256" key="1">
    <source>
        <dbReference type="SAM" id="MobiDB-lite"/>
    </source>
</evidence>
<feature type="compositionally biased region" description="Acidic residues" evidence="1">
    <location>
        <begin position="159"/>
        <end position="172"/>
    </location>
</feature>
<dbReference type="Proteomes" id="UP000176998">
    <property type="component" value="Unassembled WGS sequence"/>
</dbReference>
<sequence>MYFTISPPTPREASQIVSIHISSMSSNPLLLLILQFPTEASLADLHDYLIADVLQHLAHNPSRILVARVKSDSNSDAGDEVSGGGGGGHVVSFVKFDIVRRRRRSRTGDSMPNRERDESTATGSQKLRPGKLAAADLDYAKEKPLQDGQHLQQSKAEWGGDEASAEEDESEEAEKWPASASQEYLTAYATTASKARREAMGSRPLLRE</sequence>
<protein>
    <submittedName>
        <fullName evidence="2">Uncharacterized protein</fullName>
    </submittedName>
</protein>
<proteinExistence type="predicted"/>
<dbReference type="AlphaFoldDB" id="A0A1G4BFZ1"/>
<feature type="region of interest" description="Disordered" evidence="1">
    <location>
        <begin position="143"/>
        <end position="181"/>
    </location>
</feature>
<reference evidence="2 3" key="1">
    <citation type="submission" date="2016-09" db="EMBL/GenBank/DDBJ databases">
        <authorList>
            <person name="Capua I."/>
            <person name="De Benedictis P."/>
            <person name="Joannis T."/>
            <person name="Lombin L.H."/>
            <person name="Cattoli G."/>
        </authorList>
    </citation>
    <scope>NUCLEOTIDE SEQUENCE [LARGE SCALE GENOMIC DNA]</scope>
    <source>
        <strain evidence="2 3">IMI 309357</strain>
    </source>
</reference>
<feature type="region of interest" description="Disordered" evidence="1">
    <location>
        <begin position="103"/>
        <end position="130"/>
    </location>
</feature>
<name>A0A1G4BFZ1_9PEZI</name>
<dbReference type="RefSeq" id="XP_022477412.1">
    <property type="nucleotide sequence ID" value="XM_022616104.1"/>
</dbReference>
<organism evidence="2 3">
    <name type="scientific">Colletotrichum orchidophilum</name>
    <dbReference type="NCBI Taxonomy" id="1209926"/>
    <lineage>
        <taxon>Eukaryota</taxon>
        <taxon>Fungi</taxon>
        <taxon>Dikarya</taxon>
        <taxon>Ascomycota</taxon>
        <taxon>Pezizomycotina</taxon>
        <taxon>Sordariomycetes</taxon>
        <taxon>Hypocreomycetidae</taxon>
        <taxon>Glomerellales</taxon>
        <taxon>Glomerellaceae</taxon>
        <taxon>Colletotrichum</taxon>
    </lineage>
</organism>